<evidence type="ECO:0000313" key="9">
    <source>
        <dbReference type="Proteomes" id="UP000287247"/>
    </source>
</evidence>
<evidence type="ECO:0000256" key="6">
    <source>
        <dbReference type="SAM" id="SignalP"/>
    </source>
</evidence>
<evidence type="ECO:0000256" key="1">
    <source>
        <dbReference type="ARBA" id="ARBA00010333"/>
    </source>
</evidence>
<reference evidence="9" key="1">
    <citation type="submission" date="2017-05" db="EMBL/GenBank/DDBJ databases">
        <title>Physiological properties and genetic analysis related to exopolysaccharide production of fresh-water unicellular cyanobacterium Aphanothece sacrum, Suizenji Nori, that has been cultured as a food source in Japan.</title>
        <authorList>
            <person name="Kanesaki Y."/>
            <person name="Yoshikawa S."/>
            <person name="Ohki K."/>
        </authorList>
    </citation>
    <scope>NUCLEOTIDE SEQUENCE [LARGE SCALE GENOMIC DNA]</scope>
    <source>
        <strain evidence="9">FPU1</strain>
    </source>
</reference>
<feature type="chain" id="PRO_5019352123" evidence="6">
    <location>
        <begin position="28"/>
        <end position="363"/>
    </location>
</feature>
<keyword evidence="3 6" id="KW-0732">Signal</keyword>
<feature type="domain" description="Solute-binding protein family 3/N-terminal" evidence="7">
    <location>
        <begin position="60"/>
        <end position="290"/>
    </location>
</feature>
<dbReference type="CDD" id="cd13692">
    <property type="entry name" value="PBP2_BztA"/>
    <property type="match status" value="1"/>
</dbReference>
<dbReference type="PANTHER" id="PTHR30085">
    <property type="entry name" value="AMINO ACID ABC TRANSPORTER PERMEASE"/>
    <property type="match status" value="1"/>
</dbReference>
<name>A0A401IDI6_APHSA</name>
<evidence type="ECO:0000256" key="5">
    <source>
        <dbReference type="SAM" id="MobiDB-lite"/>
    </source>
</evidence>
<evidence type="ECO:0000256" key="4">
    <source>
        <dbReference type="RuleBase" id="RU003744"/>
    </source>
</evidence>
<dbReference type="EMBL" id="BDQK01000001">
    <property type="protein sequence ID" value="GBF79284.1"/>
    <property type="molecule type" value="Genomic_DNA"/>
</dbReference>
<dbReference type="InterPro" id="IPR018313">
    <property type="entry name" value="SBP_3_CS"/>
</dbReference>
<keyword evidence="2" id="KW-0813">Transport</keyword>
<sequence length="363" mass="39417">MSNKTHLMTKWPSIALSTLLLASSLTACGGGEKTTTTPTDSGTASPGSTGRLATIKQRGTLICGVDGKIPGFSFVDEKGQYSGLDVDMCKAIAAALFDDPTKVEYRKLSTQERFTAVQTGEVDILNRNTTWTISRDTSVGMEFAPTTFYDGQGMMVKKATGITKLEQLKGKSICVQAGTTSEQNLADQMRKRGIDDYKPVVSDDVDAVYTAYEQGRCEGVTSDRSQLVARRSIAPKPDDHLVLDVVMSKEPLGPVVANGDTPWFDAVKWITFATFQAEEFGITSQNLATFQTSKDPSIRRFLGLDDKLGEGAGLPNDFAARIVKHVGNYGEIYERNVGKPLGLDRGPNKLWSEGGLLYSPPFR</sequence>
<accession>A0A401IDI6</accession>
<dbReference type="AlphaFoldDB" id="A0A401IDI6"/>
<dbReference type="SMART" id="SM00062">
    <property type="entry name" value="PBPb"/>
    <property type="match status" value="1"/>
</dbReference>
<dbReference type="Pfam" id="PF00497">
    <property type="entry name" value="SBP_bac_3"/>
    <property type="match status" value="1"/>
</dbReference>
<dbReference type="PROSITE" id="PS01039">
    <property type="entry name" value="SBP_BACTERIAL_3"/>
    <property type="match status" value="1"/>
</dbReference>
<evidence type="ECO:0000313" key="8">
    <source>
        <dbReference type="EMBL" id="GBF79284.1"/>
    </source>
</evidence>
<organism evidence="8 9">
    <name type="scientific">Aphanothece sacrum FPU1</name>
    <dbReference type="NCBI Taxonomy" id="1920663"/>
    <lineage>
        <taxon>Bacteria</taxon>
        <taxon>Bacillati</taxon>
        <taxon>Cyanobacteriota</taxon>
        <taxon>Cyanophyceae</taxon>
        <taxon>Oscillatoriophycideae</taxon>
        <taxon>Chroococcales</taxon>
        <taxon>Aphanothecaceae</taxon>
        <taxon>Aphanothece</taxon>
    </lineage>
</organism>
<feature type="signal peptide" evidence="6">
    <location>
        <begin position="1"/>
        <end position="27"/>
    </location>
</feature>
<dbReference type="InterPro" id="IPR001638">
    <property type="entry name" value="Solute-binding_3/MltF_N"/>
</dbReference>
<feature type="region of interest" description="Disordered" evidence="5">
    <location>
        <begin position="31"/>
        <end position="50"/>
    </location>
</feature>
<protein>
    <submittedName>
        <fullName evidence="8">Extracellular solute-binding protein family 1</fullName>
    </submittedName>
</protein>
<comment type="caution">
    <text evidence="8">The sequence shown here is derived from an EMBL/GenBank/DDBJ whole genome shotgun (WGS) entry which is preliminary data.</text>
</comment>
<proteinExistence type="inferred from homology"/>
<dbReference type="PROSITE" id="PS51257">
    <property type="entry name" value="PROKAR_LIPOPROTEIN"/>
    <property type="match status" value="1"/>
</dbReference>
<dbReference type="PANTHER" id="PTHR30085:SF7">
    <property type="entry name" value="AMINO-ACID ABC TRANSPORTER-BINDING PROTEIN YHDW-RELATED"/>
    <property type="match status" value="1"/>
</dbReference>
<evidence type="ECO:0000256" key="2">
    <source>
        <dbReference type="ARBA" id="ARBA00022448"/>
    </source>
</evidence>
<keyword evidence="9" id="KW-1185">Reference proteome</keyword>
<gene>
    <name evidence="8" type="ORF">AsFPU1_0677</name>
</gene>
<dbReference type="Proteomes" id="UP000287247">
    <property type="component" value="Unassembled WGS sequence"/>
</dbReference>
<dbReference type="Gene3D" id="3.40.190.10">
    <property type="entry name" value="Periplasmic binding protein-like II"/>
    <property type="match status" value="2"/>
</dbReference>
<evidence type="ECO:0000256" key="3">
    <source>
        <dbReference type="ARBA" id="ARBA00022729"/>
    </source>
</evidence>
<comment type="similarity">
    <text evidence="1 4">Belongs to the bacterial solute-binding protein 3 family.</text>
</comment>
<dbReference type="InterPro" id="IPR051455">
    <property type="entry name" value="Bact_solute-bind_prot3"/>
</dbReference>
<dbReference type="GO" id="GO:0006865">
    <property type="term" value="P:amino acid transport"/>
    <property type="evidence" value="ECO:0007669"/>
    <property type="project" value="TreeGrafter"/>
</dbReference>
<evidence type="ECO:0000259" key="7">
    <source>
        <dbReference type="SMART" id="SM00062"/>
    </source>
</evidence>
<dbReference type="SUPFAM" id="SSF53850">
    <property type="entry name" value="Periplasmic binding protein-like II"/>
    <property type="match status" value="1"/>
</dbReference>